<protein>
    <submittedName>
        <fullName evidence="1">Uncharacterized protein</fullName>
    </submittedName>
</protein>
<dbReference type="Proteomes" id="UP000054911">
    <property type="component" value="Unassembled WGS sequence"/>
</dbReference>
<dbReference type="EMBL" id="FCOE02000030">
    <property type="protein sequence ID" value="SAK88870.1"/>
    <property type="molecule type" value="Genomic_DNA"/>
</dbReference>
<reference evidence="1" key="1">
    <citation type="submission" date="2016-01" db="EMBL/GenBank/DDBJ databases">
        <authorList>
            <person name="Peeters C."/>
        </authorList>
    </citation>
    <scope>NUCLEOTIDE SEQUENCE [LARGE SCALE GENOMIC DNA]</scope>
    <source>
        <strain evidence="1">LMG 29323</strain>
    </source>
</reference>
<keyword evidence="2" id="KW-1185">Reference proteome</keyword>
<name>A0A158D3D1_9BURK</name>
<sequence>MTGSAQIQIERQAGGWVWIGLSSSDASGAVIVLAQSREAFSTHEEALIDAINAMDTLGSVSPPG</sequence>
<dbReference type="OrthoDB" id="9135715at2"/>
<comment type="caution">
    <text evidence="1">The sequence shown here is derived from an EMBL/GenBank/DDBJ whole genome shotgun (WGS) entry which is preliminary data.</text>
</comment>
<proteinExistence type="predicted"/>
<evidence type="ECO:0000313" key="2">
    <source>
        <dbReference type="Proteomes" id="UP000054911"/>
    </source>
</evidence>
<dbReference type="AlphaFoldDB" id="A0A158D3D1"/>
<accession>A0A158D3D1</accession>
<organism evidence="1 2">
    <name type="scientific">Caballeronia pedi</name>
    <dbReference type="NCBI Taxonomy" id="1777141"/>
    <lineage>
        <taxon>Bacteria</taxon>
        <taxon>Pseudomonadati</taxon>
        <taxon>Pseudomonadota</taxon>
        <taxon>Betaproteobacteria</taxon>
        <taxon>Burkholderiales</taxon>
        <taxon>Burkholderiaceae</taxon>
        <taxon>Caballeronia</taxon>
    </lineage>
</organism>
<evidence type="ECO:0000313" key="1">
    <source>
        <dbReference type="EMBL" id="SAK88870.1"/>
    </source>
</evidence>
<dbReference type="RefSeq" id="WP_061178536.1">
    <property type="nucleotide sequence ID" value="NZ_FCOE02000030.1"/>
</dbReference>
<gene>
    <name evidence="1" type="ORF">AWB80_06199</name>
</gene>